<keyword evidence="2" id="KW-1185">Reference proteome</keyword>
<reference evidence="2" key="1">
    <citation type="journal article" date="2013" name="Nat. Genet.">
        <title>The duck genome and transcriptome provide insight into an avian influenza virus reservoir species.</title>
        <authorList>
            <person name="Huang Y."/>
            <person name="Li Y."/>
            <person name="Burt D.W."/>
            <person name="Chen H."/>
            <person name="Zhang Y."/>
            <person name="Qian W."/>
            <person name="Kim H."/>
            <person name="Gan S."/>
            <person name="Zhao Y."/>
            <person name="Li J."/>
            <person name="Yi K."/>
            <person name="Feng H."/>
            <person name="Zhu P."/>
            <person name="Li B."/>
            <person name="Liu Q."/>
            <person name="Fairley S."/>
            <person name="Magor K.E."/>
            <person name="Du Z."/>
            <person name="Hu X."/>
            <person name="Goodman L."/>
            <person name="Tafer H."/>
            <person name="Vignal A."/>
            <person name="Lee T."/>
            <person name="Kim K.W."/>
            <person name="Sheng Z."/>
            <person name="An Y."/>
            <person name="Searle S."/>
            <person name="Herrero J."/>
            <person name="Groenen M.A."/>
            <person name="Crooijmans R.P."/>
            <person name="Faraut T."/>
            <person name="Cai Q."/>
            <person name="Webster R.G."/>
            <person name="Aldridge J.R."/>
            <person name="Warren W.C."/>
            <person name="Bartschat S."/>
            <person name="Kehr S."/>
            <person name="Marz M."/>
            <person name="Stadler P.F."/>
            <person name="Smith J."/>
            <person name="Kraus R.H."/>
            <person name="Zhao Y."/>
            <person name="Ren L."/>
            <person name="Fei J."/>
            <person name="Morisson M."/>
            <person name="Kaiser P."/>
            <person name="Griffin D.K."/>
            <person name="Rao M."/>
            <person name="Pitel F."/>
            <person name="Wang J."/>
            <person name="Li N."/>
        </authorList>
    </citation>
    <scope>NUCLEOTIDE SEQUENCE [LARGE SCALE GENOMIC DNA]</scope>
</reference>
<proteinExistence type="predicted"/>
<protein>
    <submittedName>
        <fullName evidence="1">Uncharacterized protein</fullName>
    </submittedName>
</protein>
<dbReference type="EMBL" id="KB742979">
    <property type="protein sequence ID" value="EOB02238.1"/>
    <property type="molecule type" value="Genomic_DNA"/>
</dbReference>
<name>R0LP86_ANAPL</name>
<gene>
    <name evidence="1" type="ORF">Anapl_17054</name>
</gene>
<evidence type="ECO:0000313" key="1">
    <source>
        <dbReference type="EMBL" id="EOB02238.1"/>
    </source>
</evidence>
<evidence type="ECO:0000313" key="2">
    <source>
        <dbReference type="Proteomes" id="UP000296049"/>
    </source>
</evidence>
<accession>R0LP86</accession>
<dbReference type="Proteomes" id="UP000296049">
    <property type="component" value="Unassembled WGS sequence"/>
</dbReference>
<dbReference type="AlphaFoldDB" id="R0LP86"/>
<sequence length="793" mass="87984">MDTARCYFGLQKVSKPAFSCAVSKTKDLELEVFCYTYIGCTESKFRRRQSQMSSVRKTKFGLFPRACHFARFLPNWGADRARLTKEAQAIQPFGLDNFIISEEHAAWLHLYPACAQSWFSSILPCWSHSPCTKRSGCRSHASRSVPGPSALRGQILHRSSACAAVLEPPPASLLPELKSPGRIDRDVRSTFSPEVNYIQVFVINRYYKGWKTTGHGRSLLEDKDTQNLHSSVWDVDVCPPTFVPNLGFSTEFFLLSASQLVVQIATCFSTVKWVALNWGHRDRLGDDEKDNSEVMYLSLPDHVRQQRPRVVSHKEKVLDYSAFLLLVVCNKDIEKGEKVVNLVSEAKNMLLENGERAEHCQLLHLVLLVATCQGQHMVHTTYGESWRGDGCRSPTVIQGMPDSASCTTSKVNEEGMRGQALPVEVSEAILGKQNAIGHNYIAHSALLRAELKGEREGNSSEGGCSEAESRELLGFLNAVPQALQPTLLTIPNPPNPLWMLIVWKQDAFRGANCPSRHAAICHLALIQSWHIMPKLSRHWKKGELEKRGVMSWLSLIIQAINKSLVDSDKGFAVKLKPMEMIDNKSTHLHLSEPCYKSPRSRECSLLAGAKARLDCSLKKSTATADVLFRQCRTMRQACTLQLSKLHCLGEICLQSVKKFPSKEDKSGSPHQYISPSCLSSGSVCPPAAPREGGRALESGTRGDGCYVLMSLGIWYSFPWGISSQCNVAAALDWHKNGSDLCPTSHPAPFPPPCTGKLRQQQAKCSHFVRSSPFCIPVASSSNQKLTSLAIGKY</sequence>
<organism evidence="1 2">
    <name type="scientific">Anas platyrhynchos</name>
    <name type="common">Mallard</name>
    <name type="synonym">Anas boschas</name>
    <dbReference type="NCBI Taxonomy" id="8839"/>
    <lineage>
        <taxon>Eukaryota</taxon>
        <taxon>Metazoa</taxon>
        <taxon>Chordata</taxon>
        <taxon>Craniata</taxon>
        <taxon>Vertebrata</taxon>
        <taxon>Euteleostomi</taxon>
        <taxon>Archelosauria</taxon>
        <taxon>Archosauria</taxon>
        <taxon>Dinosauria</taxon>
        <taxon>Saurischia</taxon>
        <taxon>Theropoda</taxon>
        <taxon>Coelurosauria</taxon>
        <taxon>Aves</taxon>
        <taxon>Neognathae</taxon>
        <taxon>Galloanserae</taxon>
        <taxon>Anseriformes</taxon>
        <taxon>Anatidae</taxon>
        <taxon>Anatinae</taxon>
        <taxon>Anas</taxon>
    </lineage>
</organism>